<reference evidence="5" key="2">
    <citation type="submission" date="2019-09" db="UniProtKB">
        <authorList>
            <consortium name="WormBaseParasite"/>
        </authorList>
    </citation>
    <scope>IDENTIFICATION</scope>
</reference>
<accession>A0A3P8DIU7</accession>
<keyword evidence="2" id="KW-0539">Nucleus</keyword>
<evidence type="ECO:0000256" key="1">
    <source>
        <dbReference type="ARBA" id="ARBA00004123"/>
    </source>
</evidence>
<dbReference type="GO" id="GO:0007064">
    <property type="term" value="P:mitotic sister chromatid cohesion"/>
    <property type="evidence" value="ECO:0007669"/>
    <property type="project" value="InterPro"/>
</dbReference>
<dbReference type="GO" id="GO:0006281">
    <property type="term" value="P:DNA repair"/>
    <property type="evidence" value="ECO:0007669"/>
    <property type="project" value="TreeGrafter"/>
</dbReference>
<dbReference type="PANTHER" id="PTHR12663">
    <property type="entry name" value="ANDROGEN INDUCED INHIBITOR OF PROLIFERATION AS3 / PDS5-RELATED"/>
    <property type="match status" value="1"/>
</dbReference>
<dbReference type="OrthoDB" id="200660at2759"/>
<dbReference type="InterPro" id="IPR039776">
    <property type="entry name" value="Pds5"/>
</dbReference>
<accession>A0A183GI69</accession>
<dbReference type="GO" id="GO:0000785">
    <property type="term" value="C:chromatin"/>
    <property type="evidence" value="ECO:0007669"/>
    <property type="project" value="TreeGrafter"/>
</dbReference>
<name>A0A183GI69_HELPZ</name>
<evidence type="ECO:0000313" key="4">
    <source>
        <dbReference type="Proteomes" id="UP000050761"/>
    </source>
</evidence>
<evidence type="ECO:0000313" key="3">
    <source>
        <dbReference type="EMBL" id="VDP31824.1"/>
    </source>
</evidence>
<dbReference type="AlphaFoldDB" id="A0A183GI69"/>
<dbReference type="EMBL" id="UZAH01033874">
    <property type="protein sequence ID" value="VDP31824.1"/>
    <property type="molecule type" value="Genomic_DNA"/>
</dbReference>
<evidence type="ECO:0000313" key="5">
    <source>
        <dbReference type="WBParaSite" id="HPBE_0002231301-mRNA-1"/>
    </source>
</evidence>
<reference evidence="3 4" key="1">
    <citation type="submission" date="2018-11" db="EMBL/GenBank/DDBJ databases">
        <authorList>
            <consortium name="Pathogen Informatics"/>
        </authorList>
    </citation>
    <scope>NUCLEOTIDE SEQUENCE [LARGE SCALE GENOMIC DNA]</scope>
</reference>
<comment type="subcellular location">
    <subcellularLocation>
        <location evidence="1">Nucleus</location>
    </subcellularLocation>
</comment>
<keyword evidence="4" id="KW-1185">Reference proteome</keyword>
<dbReference type="WBParaSite" id="HPBE_0002231301-mRNA-1">
    <property type="protein sequence ID" value="HPBE_0002231301-mRNA-1"/>
    <property type="gene ID" value="HPBE_0002231301"/>
</dbReference>
<dbReference type="PANTHER" id="PTHR12663:SF0">
    <property type="entry name" value="PRECOCIOUS DISSOCIATION OF SISTERS 5, ISOFORM A"/>
    <property type="match status" value="1"/>
</dbReference>
<proteinExistence type="predicted"/>
<evidence type="ECO:0000256" key="2">
    <source>
        <dbReference type="ARBA" id="ARBA00023242"/>
    </source>
</evidence>
<dbReference type="Proteomes" id="UP000050761">
    <property type="component" value="Unassembled WGS sequence"/>
</dbReference>
<dbReference type="GO" id="GO:0005634">
    <property type="term" value="C:nucleus"/>
    <property type="evidence" value="ECO:0007669"/>
    <property type="project" value="UniProtKB-SubCell"/>
</dbReference>
<sequence length="345" mass="39610">MVEIIEYPPNCTPIACTSNNSELTLSEALQVSDTNDECGQPNRYQSLIRHLANERFLENNSKDVQIWLACCLADILRVFAPNVPLGDPSQLKVSAAKLSRSMLSLFMSSASEGSNIYCEERWLVIHTCYGPNRCHQMFQVIALLIGMISKLLRDVDQVSLEVLDVLFFYLINPQKVALHFLLHVSTLLERHVITVCQWDYYSLTRDLDDSVRLTAVVCIIETARRKLDAVNESLIMACCDRMKDKKVERLCLFKYLRNASILGVLLYLLFTSSFLQPKIRHEVIAKLLCLYYKVIMSDEHTASETASVVIIPKKALALYMLASMTEEKWVSFRRRFSCRMRKSRF</sequence>
<organism evidence="4 5">
    <name type="scientific">Heligmosomoides polygyrus</name>
    <name type="common">Parasitic roundworm</name>
    <dbReference type="NCBI Taxonomy" id="6339"/>
    <lineage>
        <taxon>Eukaryota</taxon>
        <taxon>Metazoa</taxon>
        <taxon>Ecdysozoa</taxon>
        <taxon>Nematoda</taxon>
        <taxon>Chromadorea</taxon>
        <taxon>Rhabditida</taxon>
        <taxon>Rhabditina</taxon>
        <taxon>Rhabditomorpha</taxon>
        <taxon>Strongyloidea</taxon>
        <taxon>Heligmosomidae</taxon>
        <taxon>Heligmosomoides</taxon>
    </lineage>
</organism>
<dbReference type="Pfam" id="PF20168">
    <property type="entry name" value="PDS5"/>
    <property type="match status" value="1"/>
</dbReference>
<gene>
    <name evidence="3" type="ORF">HPBE_LOCUS22312</name>
</gene>
<protein>
    <submittedName>
        <fullName evidence="3 5">Uncharacterized protein</fullName>
    </submittedName>
</protein>